<feature type="chain" id="PRO_5042110175" description="Thaumatin-like protein" evidence="2">
    <location>
        <begin position="22"/>
        <end position="305"/>
    </location>
</feature>
<dbReference type="Gene3D" id="2.60.110.10">
    <property type="entry name" value="Thaumatin"/>
    <property type="match status" value="1"/>
</dbReference>
<dbReference type="AlphaFoldDB" id="A0AAD2K669"/>
<keyword evidence="4" id="KW-1185">Reference proteome</keyword>
<keyword evidence="2" id="KW-0732">Signal</keyword>
<name>A0AAD2K669_9AGAR</name>
<gene>
    <name evidence="3" type="ORF">MYCIT1_LOCUS32020</name>
</gene>
<feature type="compositionally biased region" description="Polar residues" evidence="1">
    <location>
        <begin position="96"/>
        <end position="117"/>
    </location>
</feature>
<dbReference type="Proteomes" id="UP001295794">
    <property type="component" value="Unassembled WGS sequence"/>
</dbReference>
<feature type="compositionally biased region" description="Polar residues" evidence="1">
    <location>
        <begin position="61"/>
        <end position="72"/>
    </location>
</feature>
<feature type="region of interest" description="Disordered" evidence="1">
    <location>
        <begin position="96"/>
        <end position="120"/>
    </location>
</feature>
<protein>
    <recommendedName>
        <fullName evidence="5">Thaumatin-like protein</fullName>
    </recommendedName>
</protein>
<feature type="region of interest" description="Disordered" evidence="1">
    <location>
        <begin position="48"/>
        <end position="72"/>
    </location>
</feature>
<evidence type="ECO:0008006" key="5">
    <source>
        <dbReference type="Google" id="ProtNLM"/>
    </source>
</evidence>
<evidence type="ECO:0000313" key="3">
    <source>
        <dbReference type="EMBL" id="CAK5281126.1"/>
    </source>
</evidence>
<proteinExistence type="predicted"/>
<evidence type="ECO:0000313" key="4">
    <source>
        <dbReference type="Proteomes" id="UP001295794"/>
    </source>
</evidence>
<reference evidence="3" key="1">
    <citation type="submission" date="2023-11" db="EMBL/GenBank/DDBJ databases">
        <authorList>
            <person name="De Vega J J."/>
            <person name="De Vega J J."/>
        </authorList>
    </citation>
    <scope>NUCLEOTIDE SEQUENCE</scope>
</reference>
<sequence>MLVFSLAPMFLIVSLFQITRSTSIVRAPLQHHEIAARLAQSADMSANLLSPSKRNPRRSCKTPSSLPSHVQPSFSAASSAIHTYALVTKTTSSAPSVTQSSATTTIAGTPPSEQTAPEQKPILVSTSSATSTATVSSGTISSSITVDAHAFTLTNKCSNAVHPVIASTACGYSPRCADAFSGSLPSIGSLGAGQTKTVHVPKNFVGRIFSQNGSCGSSGEKCTMLEFNLDANSLYTPNSYDISNIQGFTQSISLGAAGCDTVTCTGPQCDCHDAYPIGDMTGCGADLPVRACGAGDIAFEVVFCP</sequence>
<feature type="signal peptide" evidence="2">
    <location>
        <begin position="1"/>
        <end position="21"/>
    </location>
</feature>
<dbReference type="InterPro" id="IPR037176">
    <property type="entry name" value="Osmotin/thaumatin-like_sf"/>
</dbReference>
<evidence type="ECO:0000256" key="1">
    <source>
        <dbReference type="SAM" id="MobiDB-lite"/>
    </source>
</evidence>
<comment type="caution">
    <text evidence="3">The sequence shown here is derived from an EMBL/GenBank/DDBJ whole genome shotgun (WGS) entry which is preliminary data.</text>
</comment>
<accession>A0AAD2K669</accession>
<evidence type="ECO:0000256" key="2">
    <source>
        <dbReference type="SAM" id="SignalP"/>
    </source>
</evidence>
<organism evidence="3 4">
    <name type="scientific">Mycena citricolor</name>
    <dbReference type="NCBI Taxonomy" id="2018698"/>
    <lineage>
        <taxon>Eukaryota</taxon>
        <taxon>Fungi</taxon>
        <taxon>Dikarya</taxon>
        <taxon>Basidiomycota</taxon>
        <taxon>Agaricomycotina</taxon>
        <taxon>Agaricomycetes</taxon>
        <taxon>Agaricomycetidae</taxon>
        <taxon>Agaricales</taxon>
        <taxon>Marasmiineae</taxon>
        <taxon>Mycenaceae</taxon>
        <taxon>Mycena</taxon>
    </lineage>
</organism>
<dbReference type="EMBL" id="CAVNYO010000444">
    <property type="protein sequence ID" value="CAK5281126.1"/>
    <property type="molecule type" value="Genomic_DNA"/>
</dbReference>
<dbReference type="SUPFAM" id="SSF49870">
    <property type="entry name" value="Osmotin, thaumatin-like protein"/>
    <property type="match status" value="1"/>
</dbReference>